<sequence>MVTIKIGTSRRDLSDNFESWLADQVNSRKKDGSPVVVEIDIHENGATLNLAAHDHSVSFGASSRVYNPTEQAILQLWGDKGLGGTGFNVGDLISFLKQLTRLLR</sequence>
<evidence type="ECO:0000313" key="2">
    <source>
        <dbReference type="Proteomes" id="UP000464954"/>
    </source>
</evidence>
<gene>
    <name evidence="1" type="ORF">GT409_00805</name>
</gene>
<evidence type="ECO:0000313" key="1">
    <source>
        <dbReference type="EMBL" id="QHI68049.1"/>
    </source>
</evidence>
<proteinExistence type="predicted"/>
<accession>A0A6P1LZT2</accession>
<keyword evidence="2" id="KW-1185">Reference proteome</keyword>
<dbReference type="Proteomes" id="UP000464954">
    <property type="component" value="Chromosome"/>
</dbReference>
<dbReference type="AlphaFoldDB" id="A0A6P1LZT2"/>
<dbReference type="RefSeq" id="WP_160626083.1">
    <property type="nucleotide sequence ID" value="NZ_CP047593.1"/>
</dbReference>
<protein>
    <submittedName>
        <fullName evidence="1">Uncharacterized protein</fullName>
    </submittedName>
</protein>
<organism evidence="1 2">
    <name type="scientific">Tichowtungia aerotolerans</name>
    <dbReference type="NCBI Taxonomy" id="2697043"/>
    <lineage>
        <taxon>Bacteria</taxon>
        <taxon>Pseudomonadati</taxon>
        <taxon>Kiritimatiellota</taxon>
        <taxon>Tichowtungiia</taxon>
        <taxon>Tichowtungiales</taxon>
        <taxon>Tichowtungiaceae</taxon>
        <taxon>Tichowtungia</taxon>
    </lineage>
</organism>
<dbReference type="KEGG" id="taer:GT409_00805"/>
<name>A0A6P1LZT2_9BACT</name>
<dbReference type="EMBL" id="CP047593">
    <property type="protein sequence ID" value="QHI68049.1"/>
    <property type="molecule type" value="Genomic_DNA"/>
</dbReference>
<reference evidence="1 2" key="1">
    <citation type="submission" date="2020-01" db="EMBL/GenBank/DDBJ databases">
        <title>Ponticoccus aerotolerans gen. nov., sp. nov., an anaerobic bacterium and proposal of Ponticoccusceae fam. nov., Ponticoccusles ord. nov. and Ponticoccuse classis nov. in the phylum Kiritimatiellaeota.</title>
        <authorList>
            <person name="Zhou L.Y."/>
            <person name="Du Z.J."/>
        </authorList>
    </citation>
    <scope>NUCLEOTIDE SEQUENCE [LARGE SCALE GENOMIC DNA]</scope>
    <source>
        <strain evidence="1 2">S-5007</strain>
    </source>
</reference>